<dbReference type="PANTHER" id="PTHR12694">
    <property type="entry name" value="TRANSCRIPTION INITIATION FACTOR IIA SUBUNIT 1"/>
    <property type="match status" value="1"/>
</dbReference>
<proteinExistence type="inferred from homology"/>
<dbReference type="SMART" id="SM01371">
    <property type="entry name" value="TFIIA"/>
    <property type="match status" value="1"/>
</dbReference>
<dbReference type="CDD" id="cd07976">
    <property type="entry name" value="TFIIA_alpha_beta_like"/>
    <property type="match status" value="2"/>
</dbReference>
<dbReference type="SUPFAM" id="SSF50784">
    <property type="entry name" value="Transcription factor IIA (TFIIA), beta-barrel domain"/>
    <property type="match status" value="1"/>
</dbReference>
<protein>
    <recommendedName>
        <fullName evidence="8">General transcription factor IIA subunit 1 like</fullName>
    </recommendedName>
</protein>
<keyword evidence="3" id="KW-0804">Transcription</keyword>
<dbReference type="SUPFAM" id="SSF47396">
    <property type="entry name" value="Transcription factor IIA (TFIIA), alpha-helical domain"/>
    <property type="match status" value="1"/>
</dbReference>
<gene>
    <name evidence="6" type="primary">LOC100083158</name>
</gene>
<dbReference type="GeneTree" id="ENSGT00940000163055"/>
<dbReference type="GO" id="GO:0006367">
    <property type="term" value="P:transcription initiation at RNA polymerase II promoter"/>
    <property type="evidence" value="ECO:0007669"/>
    <property type="project" value="InterPro"/>
</dbReference>
<feature type="region of interest" description="Disordered" evidence="5">
    <location>
        <begin position="187"/>
        <end position="225"/>
    </location>
</feature>
<dbReference type="Gene3D" id="1.10.287.100">
    <property type="match status" value="1"/>
</dbReference>
<dbReference type="AlphaFoldDB" id="A0A6I8P494"/>
<evidence type="ECO:0008006" key="8">
    <source>
        <dbReference type="Google" id="ProtNLM"/>
    </source>
</evidence>
<accession>A0A6I8P494</accession>
<evidence type="ECO:0000256" key="4">
    <source>
        <dbReference type="ARBA" id="ARBA00023242"/>
    </source>
</evidence>
<reference evidence="6" key="1">
    <citation type="submission" date="2025-08" db="UniProtKB">
        <authorList>
            <consortium name="Ensembl"/>
        </authorList>
    </citation>
    <scope>IDENTIFICATION</scope>
    <source>
        <strain evidence="6">Glennie</strain>
    </source>
</reference>
<evidence type="ECO:0000313" key="7">
    <source>
        <dbReference type="Proteomes" id="UP000002279"/>
    </source>
</evidence>
<keyword evidence="4" id="KW-0539">Nucleus</keyword>
<feature type="region of interest" description="Disordered" evidence="5">
    <location>
        <begin position="239"/>
        <end position="358"/>
    </location>
</feature>
<evidence type="ECO:0000256" key="1">
    <source>
        <dbReference type="ARBA" id="ARBA00004123"/>
    </source>
</evidence>
<dbReference type="PANTHER" id="PTHR12694:SF9">
    <property type="entry name" value="TFIIA-ALPHA AND BETA-LIKE FACTOR"/>
    <property type="match status" value="1"/>
</dbReference>
<evidence type="ECO:0000313" key="6">
    <source>
        <dbReference type="Ensembl" id="ENSOANP00000048632.1"/>
    </source>
</evidence>
<comment type="similarity">
    <text evidence="2">Belongs to the TFIIA subunit 1 family.</text>
</comment>
<organism evidence="6 7">
    <name type="scientific">Ornithorhynchus anatinus</name>
    <name type="common">Duckbill platypus</name>
    <dbReference type="NCBI Taxonomy" id="9258"/>
    <lineage>
        <taxon>Eukaryota</taxon>
        <taxon>Metazoa</taxon>
        <taxon>Chordata</taxon>
        <taxon>Craniata</taxon>
        <taxon>Vertebrata</taxon>
        <taxon>Euteleostomi</taxon>
        <taxon>Mammalia</taxon>
        <taxon>Monotremata</taxon>
        <taxon>Ornithorhynchidae</taxon>
        <taxon>Ornithorhynchus</taxon>
    </lineage>
</organism>
<name>A0A6I8P494_ORNAN</name>
<reference evidence="6" key="2">
    <citation type="submission" date="2025-09" db="UniProtKB">
        <authorList>
            <consortium name="Ensembl"/>
        </authorList>
    </citation>
    <scope>IDENTIFICATION</scope>
    <source>
        <strain evidence="6">Glennie</strain>
    </source>
</reference>
<dbReference type="InterPro" id="IPR004855">
    <property type="entry name" value="TFIIA_asu/bsu"/>
</dbReference>
<dbReference type="Proteomes" id="UP000002279">
    <property type="component" value="Unplaced"/>
</dbReference>
<dbReference type="InterPro" id="IPR009088">
    <property type="entry name" value="TFIIA_b-brl"/>
</dbReference>
<comment type="subcellular location">
    <subcellularLocation>
        <location evidence="1">Nucleus</location>
    </subcellularLocation>
</comment>
<dbReference type="Ensembl" id="ENSOANT00000063286.1">
    <property type="protein sequence ID" value="ENSOANP00000048632.1"/>
    <property type="gene ID" value="ENSOANG00000002541.4"/>
</dbReference>
<dbReference type="Gene3D" id="2.30.18.10">
    <property type="entry name" value="Transcription factor IIA (TFIIA), beta-barrel domain"/>
    <property type="match status" value="1"/>
</dbReference>
<keyword evidence="7" id="KW-1185">Reference proteome</keyword>
<evidence type="ECO:0000256" key="2">
    <source>
        <dbReference type="ARBA" id="ARBA00010059"/>
    </source>
</evidence>
<dbReference type="FunFam" id="1.10.287.100:FF:000001">
    <property type="entry name" value="Transcription initiation factor IIA subunit"/>
    <property type="match status" value="1"/>
</dbReference>
<evidence type="ECO:0000256" key="5">
    <source>
        <dbReference type="SAM" id="MobiDB-lite"/>
    </source>
</evidence>
<dbReference type="GO" id="GO:0005672">
    <property type="term" value="C:transcription factor TFIIA complex"/>
    <property type="evidence" value="ECO:0007669"/>
    <property type="project" value="InterPro"/>
</dbReference>
<dbReference type="Bgee" id="ENSOANG00000002541">
    <property type="expression patterns" value="Expressed in testis and 3 other cell types or tissues"/>
</dbReference>
<dbReference type="Pfam" id="PF03153">
    <property type="entry name" value="TFIIA"/>
    <property type="match status" value="2"/>
</dbReference>
<feature type="compositionally biased region" description="Low complexity" evidence="5">
    <location>
        <begin position="334"/>
        <end position="345"/>
    </location>
</feature>
<sequence length="398" mass="41829">MACANPVPILYRSVIEDVIEGMRELFAEEGVDEQVLNDLKQLWETKVVQSKATEGFFKNTLHMPLLTLKLPSNMHQTLHTSTASLVIPAGRSVSSFTRELGTSSNSANSTFPPGIGYPIHVPAGVTLQTASGQLYKVNIPVVVTQAPEGGGLLQHQIQTIFQRLGQPPVAVGAEPQVPDAGFRLPPWELGEGKASGGATGDARASPPPSVGEDGTPAVEPGPRGTPQVVPWAVAGLQASGPHREADDGVWLPAPGRSGDESPRGEWLLPPGMASGGPGGSEEASPSEPGIIQLDGAGDAWSGRAEGSAGEADENEFLGMMGAEDLKALDEEGDTASNGDSTSGDDSSSDGDEREDPQLDVVEEIHRSKNKWKFYLKDGVMCFGGKDYVFARATGDAEW</sequence>
<evidence type="ECO:0000256" key="3">
    <source>
        <dbReference type="ARBA" id="ARBA00023163"/>
    </source>
</evidence>
<feature type="compositionally biased region" description="Low complexity" evidence="5">
    <location>
        <begin position="280"/>
        <end position="289"/>
    </location>
</feature>